<dbReference type="EMBL" id="CP015519">
    <property type="protein sequence ID" value="APG26651.1"/>
    <property type="molecule type" value="Genomic_DNA"/>
</dbReference>
<gene>
    <name evidence="1" type="ORF">A7E78_01505</name>
</gene>
<accession>A0A1L3GL88</accession>
<dbReference type="KEGG" id="pef:A7E78_01505"/>
<dbReference type="SUPFAM" id="SSF48230">
    <property type="entry name" value="Chondroitin AC/alginate lyase"/>
    <property type="match status" value="1"/>
</dbReference>
<sequence>MKNANPYREQVWSTLPRLLALFDNDPTSPTYGQGDRYRWAWKLIDFGNGTYQGAAHGLARLLAAGMLPPEFSGQAILQRIDALFIGAGRLRRADGSMEEAFPFEASYCVTALAAYDLLSAVELLQEGFWDRSKVQGGLEVVKPMIEFLCQSDEVHAFISNHLATASAALFKWTRLTGEDGRKKGEDLLQRILLEQSEEGWYREYQGADPGYQSLCTYYLADIYRMEPTSELRDSLERSLEFLWHFAHPDGSFGGLYGSRNTRFYYPAGIEYLSGSFLEAASLASFMRQSVQKNSVVTLAAMDESNLVPMFNSYCWAATTLSDDRPSIAVPALERGKWRKVYEKAGLLVDKGPEHYTIISWHKGGLCSHFSTTGTVVNAGAIVSDAKNQLFSTQGYDGSNSLILDGDNVMVESHFTRMNREHPTPFQFAVLRFLCLTVMRLGWLRDLIKKMLVTRLITGVHKAGFVNRRKIELGPDLRIDDHPELPGGWRLKKKHQQFFAIHMASQGYWQIQDEGCHDPKV</sequence>
<dbReference type="Gene3D" id="1.50.10.100">
    <property type="entry name" value="Chondroitin AC/alginate lyase"/>
    <property type="match status" value="1"/>
</dbReference>
<evidence type="ECO:0000313" key="1">
    <source>
        <dbReference type="EMBL" id="APG26651.1"/>
    </source>
</evidence>
<organism evidence="1 2">
    <name type="scientific">Syntrophotalea acetylenivorans</name>
    <dbReference type="NCBI Taxonomy" id="1842532"/>
    <lineage>
        <taxon>Bacteria</taxon>
        <taxon>Pseudomonadati</taxon>
        <taxon>Thermodesulfobacteriota</taxon>
        <taxon>Desulfuromonadia</taxon>
        <taxon>Desulfuromonadales</taxon>
        <taxon>Syntrophotaleaceae</taxon>
        <taxon>Syntrophotalea</taxon>
    </lineage>
</organism>
<dbReference type="Proteomes" id="UP000182517">
    <property type="component" value="Chromosome"/>
</dbReference>
<keyword evidence="2" id="KW-1185">Reference proteome</keyword>
<dbReference type="STRING" id="1842532.A7E78_01505"/>
<name>A0A1L3GL88_9BACT</name>
<dbReference type="InterPro" id="IPR008929">
    <property type="entry name" value="Chondroitin_lyas"/>
</dbReference>
<dbReference type="AlphaFoldDB" id="A0A1L3GL88"/>
<protein>
    <submittedName>
        <fullName evidence="1">Uncharacterized protein</fullName>
    </submittedName>
</protein>
<evidence type="ECO:0000313" key="2">
    <source>
        <dbReference type="Proteomes" id="UP000182517"/>
    </source>
</evidence>
<reference evidence="1 2" key="1">
    <citation type="journal article" date="2017" name="Genome Announc.">
        <title>Complete Genome Sequences of Two Acetylene-Fermenting Pelobacter acetylenicus Strains.</title>
        <authorList>
            <person name="Sutton J.M."/>
            <person name="Baesman S.M."/>
            <person name="Fierst J.L."/>
            <person name="Poret-Peterson A.T."/>
            <person name="Oremland R.S."/>
            <person name="Dunlap D.S."/>
            <person name="Akob D.M."/>
        </authorList>
    </citation>
    <scope>NUCLEOTIDE SEQUENCE [LARGE SCALE GENOMIC DNA]</scope>
    <source>
        <strain evidence="1 2">SFB93</strain>
    </source>
</reference>
<proteinExistence type="predicted"/>